<evidence type="ECO:0000256" key="10">
    <source>
        <dbReference type="ARBA" id="ARBA00023012"/>
    </source>
</evidence>
<dbReference type="FunFam" id="1.10.287.130:FF:000136">
    <property type="entry name" value="Histidine kinase"/>
    <property type="match status" value="1"/>
</dbReference>
<keyword evidence="8 13" id="KW-0418">Kinase</keyword>
<evidence type="ECO:0000256" key="7">
    <source>
        <dbReference type="ARBA" id="ARBA00022741"/>
    </source>
</evidence>
<keyword evidence="5" id="KW-0597">Phosphoprotein</keyword>
<evidence type="ECO:0000256" key="2">
    <source>
        <dbReference type="ARBA" id="ARBA00004236"/>
    </source>
</evidence>
<evidence type="ECO:0000256" key="5">
    <source>
        <dbReference type="ARBA" id="ARBA00022553"/>
    </source>
</evidence>
<evidence type="ECO:0000256" key="8">
    <source>
        <dbReference type="ARBA" id="ARBA00022777"/>
    </source>
</evidence>
<evidence type="ECO:0000256" key="11">
    <source>
        <dbReference type="ARBA" id="ARBA00023136"/>
    </source>
</evidence>
<dbReference type="InterPro" id="IPR003594">
    <property type="entry name" value="HATPase_dom"/>
</dbReference>
<dbReference type="SMART" id="SM00388">
    <property type="entry name" value="HisKA"/>
    <property type="match status" value="1"/>
</dbReference>
<evidence type="ECO:0000256" key="3">
    <source>
        <dbReference type="ARBA" id="ARBA00012438"/>
    </source>
</evidence>
<dbReference type="EMBL" id="VSSQ01010163">
    <property type="protein sequence ID" value="MPM43593.1"/>
    <property type="molecule type" value="Genomic_DNA"/>
</dbReference>
<dbReference type="PRINTS" id="PR00344">
    <property type="entry name" value="BCTRLSENSOR"/>
</dbReference>
<evidence type="ECO:0000256" key="4">
    <source>
        <dbReference type="ARBA" id="ARBA00022475"/>
    </source>
</evidence>
<comment type="caution">
    <text evidence="13">The sequence shown here is derived from an EMBL/GenBank/DDBJ whole genome shotgun (WGS) entry which is preliminary data.</text>
</comment>
<dbReference type="Gene3D" id="1.10.287.130">
    <property type="match status" value="1"/>
</dbReference>
<name>A0A644ZY87_9ZZZZ</name>
<dbReference type="PANTHER" id="PTHR43547:SF2">
    <property type="entry name" value="HYBRID SIGNAL TRANSDUCTION HISTIDINE KINASE C"/>
    <property type="match status" value="1"/>
</dbReference>
<gene>
    <name evidence="13" type="primary">resE_7</name>
    <name evidence="13" type="ORF">SDC9_90270</name>
</gene>
<evidence type="ECO:0000256" key="6">
    <source>
        <dbReference type="ARBA" id="ARBA00022679"/>
    </source>
</evidence>
<dbReference type="GO" id="GO:0005886">
    <property type="term" value="C:plasma membrane"/>
    <property type="evidence" value="ECO:0007669"/>
    <property type="project" value="UniProtKB-SubCell"/>
</dbReference>
<comment type="subcellular location">
    <subcellularLocation>
        <location evidence="2">Cell membrane</location>
    </subcellularLocation>
</comment>
<dbReference type="AlphaFoldDB" id="A0A644ZY87"/>
<dbReference type="InterPro" id="IPR004358">
    <property type="entry name" value="Sig_transdc_His_kin-like_C"/>
</dbReference>
<organism evidence="13">
    <name type="scientific">bioreactor metagenome</name>
    <dbReference type="NCBI Taxonomy" id="1076179"/>
    <lineage>
        <taxon>unclassified sequences</taxon>
        <taxon>metagenomes</taxon>
        <taxon>ecological metagenomes</taxon>
    </lineage>
</organism>
<dbReference type="InterPro" id="IPR005467">
    <property type="entry name" value="His_kinase_dom"/>
</dbReference>
<dbReference type="Pfam" id="PF00512">
    <property type="entry name" value="HisKA"/>
    <property type="match status" value="1"/>
</dbReference>
<proteinExistence type="predicted"/>
<dbReference type="InterPro" id="IPR003661">
    <property type="entry name" value="HisK_dim/P_dom"/>
</dbReference>
<dbReference type="InterPro" id="IPR036890">
    <property type="entry name" value="HATPase_C_sf"/>
</dbReference>
<evidence type="ECO:0000259" key="12">
    <source>
        <dbReference type="PROSITE" id="PS50109"/>
    </source>
</evidence>
<dbReference type="SUPFAM" id="SSF55874">
    <property type="entry name" value="ATPase domain of HSP90 chaperone/DNA topoisomerase II/histidine kinase"/>
    <property type="match status" value="1"/>
</dbReference>
<keyword evidence="9" id="KW-0067">ATP-binding</keyword>
<evidence type="ECO:0000256" key="9">
    <source>
        <dbReference type="ARBA" id="ARBA00022840"/>
    </source>
</evidence>
<accession>A0A644ZY87</accession>
<dbReference type="CDD" id="cd00082">
    <property type="entry name" value="HisKA"/>
    <property type="match status" value="1"/>
</dbReference>
<dbReference type="PANTHER" id="PTHR43547">
    <property type="entry name" value="TWO-COMPONENT HISTIDINE KINASE"/>
    <property type="match status" value="1"/>
</dbReference>
<dbReference type="PROSITE" id="PS50109">
    <property type="entry name" value="HIS_KIN"/>
    <property type="match status" value="1"/>
</dbReference>
<feature type="domain" description="Histidine kinase" evidence="12">
    <location>
        <begin position="8"/>
        <end position="224"/>
    </location>
</feature>
<dbReference type="GO" id="GO:0005524">
    <property type="term" value="F:ATP binding"/>
    <property type="evidence" value="ECO:0007669"/>
    <property type="project" value="UniProtKB-KW"/>
</dbReference>
<dbReference type="CDD" id="cd16922">
    <property type="entry name" value="HATPase_EvgS-ArcB-TorS-like"/>
    <property type="match status" value="1"/>
</dbReference>
<keyword evidence="6 13" id="KW-0808">Transferase</keyword>
<dbReference type="Gene3D" id="3.30.565.10">
    <property type="entry name" value="Histidine kinase-like ATPase, C-terminal domain"/>
    <property type="match status" value="1"/>
</dbReference>
<keyword evidence="7" id="KW-0547">Nucleotide-binding</keyword>
<dbReference type="InterPro" id="IPR036097">
    <property type="entry name" value="HisK_dim/P_sf"/>
</dbReference>
<keyword evidence="4" id="KW-1003">Cell membrane</keyword>
<dbReference type="EC" id="2.7.13.3" evidence="3"/>
<evidence type="ECO:0000313" key="13">
    <source>
        <dbReference type="EMBL" id="MPM43593.1"/>
    </source>
</evidence>
<dbReference type="Pfam" id="PF02518">
    <property type="entry name" value="HATPase_c"/>
    <property type="match status" value="1"/>
</dbReference>
<dbReference type="GO" id="GO:0000155">
    <property type="term" value="F:phosphorelay sensor kinase activity"/>
    <property type="evidence" value="ECO:0007669"/>
    <property type="project" value="InterPro"/>
</dbReference>
<reference evidence="13" key="1">
    <citation type="submission" date="2019-08" db="EMBL/GenBank/DDBJ databases">
        <authorList>
            <person name="Kucharzyk K."/>
            <person name="Murdoch R.W."/>
            <person name="Higgins S."/>
            <person name="Loffler F."/>
        </authorList>
    </citation>
    <scope>NUCLEOTIDE SEQUENCE</scope>
</reference>
<keyword evidence="11" id="KW-0472">Membrane</keyword>
<evidence type="ECO:0000256" key="1">
    <source>
        <dbReference type="ARBA" id="ARBA00000085"/>
    </source>
</evidence>
<comment type="catalytic activity">
    <reaction evidence="1">
        <text>ATP + protein L-histidine = ADP + protein N-phospho-L-histidine.</text>
        <dbReference type="EC" id="2.7.13.3"/>
    </reaction>
</comment>
<sequence>MRRQLIGDVTHELRTPLTAVKGYLEGLMDGVLPADPETYEQIHSEIDRLQRLVNDLQELSRVEAGAIQLNLAPVPPERLIERIQSTFGRQFEDKNIQLVTDVETGLPNLFVDKDRIIQVLTNLAGNALQYTPNGGKVSISVRREKSEILFAVKDTGIGISTEQLTFIFNRFYRTDKSRNRASGGSGIGLTIAKALVQAHQGKIWAESNGEGKGSTFSFLIPLPK</sequence>
<protein>
    <recommendedName>
        <fullName evidence="3">histidine kinase</fullName>
        <ecNumber evidence="3">2.7.13.3</ecNumber>
    </recommendedName>
</protein>
<dbReference type="SUPFAM" id="SSF47384">
    <property type="entry name" value="Homodimeric domain of signal transducing histidine kinase"/>
    <property type="match status" value="1"/>
</dbReference>
<dbReference type="FunFam" id="3.30.565.10:FF:000023">
    <property type="entry name" value="PAS domain-containing sensor histidine kinase"/>
    <property type="match status" value="1"/>
</dbReference>
<dbReference type="SMART" id="SM00387">
    <property type="entry name" value="HATPase_c"/>
    <property type="match status" value="1"/>
</dbReference>
<keyword evidence="10" id="KW-0902">Two-component regulatory system</keyword>